<evidence type="ECO:0000256" key="2">
    <source>
        <dbReference type="ARBA" id="ARBA00022723"/>
    </source>
</evidence>
<gene>
    <name evidence="10" type="ORF">IPOD504_LOCUS12849</name>
</gene>
<dbReference type="EMBL" id="OW152842">
    <property type="protein sequence ID" value="CAH2064672.1"/>
    <property type="molecule type" value="Genomic_DNA"/>
</dbReference>
<feature type="domain" description="C2H2-type" evidence="9">
    <location>
        <begin position="239"/>
        <end position="266"/>
    </location>
</feature>
<keyword evidence="2" id="KW-0479">Metal-binding</keyword>
<feature type="domain" description="C2H2-type" evidence="9">
    <location>
        <begin position="211"/>
        <end position="238"/>
    </location>
</feature>
<feature type="domain" description="C2H2-type" evidence="9">
    <location>
        <begin position="267"/>
        <end position="294"/>
    </location>
</feature>
<proteinExistence type="predicted"/>
<protein>
    <recommendedName>
        <fullName evidence="9">C2H2-type domain-containing protein</fullName>
    </recommendedName>
</protein>
<feature type="non-terminal residue" evidence="10">
    <location>
        <position position="412"/>
    </location>
</feature>
<dbReference type="SUPFAM" id="SSF57667">
    <property type="entry name" value="beta-beta-alpha zinc fingers"/>
    <property type="match status" value="3"/>
</dbReference>
<dbReference type="SMART" id="SM00355">
    <property type="entry name" value="ZnF_C2H2"/>
    <property type="match status" value="6"/>
</dbReference>
<dbReference type="Gene3D" id="3.30.160.60">
    <property type="entry name" value="Classic Zinc Finger"/>
    <property type="match status" value="5"/>
</dbReference>
<feature type="region of interest" description="Disordered" evidence="8">
    <location>
        <begin position="114"/>
        <end position="150"/>
    </location>
</feature>
<dbReference type="PANTHER" id="PTHR24394">
    <property type="entry name" value="ZINC FINGER PROTEIN"/>
    <property type="match status" value="1"/>
</dbReference>
<sequence length="412" mass="45846">MADNVRSVSVVPIVKVKREPLSEEEDEEAVSCKLCCKNFANEVALRNHARMEHMDAYANGDPLLWTNVTPPKKSITYVKEEGVEQRTKELIASMEATSIMRLASKDVSYIIVKSEDGPEPAKKKRGDRDKREKQAKAATPRKEREAQPITGPFECLQPSALVADGTCHRIFFSCCEYSLHYRDEHTRRRRGPRCQVCEKPLALAAGPDKPHGCDTCGAAFGSAEELSAHAGSHVRPKPYECGECRKRFTQLAGLQQHSRMHSGLRPFGCPVCPKSFTQKSGLEQHLRIHTKVRPYRCVVCAKSFSQSVHLKQHMRTHTNVAPFQCGICEKRFKQSSHLNYHLRCHDPAAMSDEQRAKYARLAGVLSRAGEGAAVEAVDAAEAVETVEAVESMEAMEAVEVVDASETWCVTLA</sequence>
<keyword evidence="5" id="KW-0862">Zinc</keyword>
<evidence type="ECO:0000256" key="8">
    <source>
        <dbReference type="SAM" id="MobiDB-lite"/>
    </source>
</evidence>
<evidence type="ECO:0000313" key="11">
    <source>
        <dbReference type="Proteomes" id="UP000837857"/>
    </source>
</evidence>
<reference evidence="10" key="1">
    <citation type="submission" date="2022-03" db="EMBL/GenBank/DDBJ databases">
        <authorList>
            <person name="Martin H S."/>
        </authorList>
    </citation>
    <scope>NUCLEOTIDE SEQUENCE</scope>
</reference>
<feature type="domain" description="C2H2-type" evidence="9">
    <location>
        <begin position="323"/>
        <end position="345"/>
    </location>
</feature>
<feature type="compositionally biased region" description="Basic and acidic residues" evidence="8">
    <location>
        <begin position="114"/>
        <end position="146"/>
    </location>
</feature>
<accession>A0ABN8IUW1</accession>
<feature type="domain" description="C2H2-type" evidence="9">
    <location>
        <begin position="295"/>
        <end position="322"/>
    </location>
</feature>
<dbReference type="PROSITE" id="PS50157">
    <property type="entry name" value="ZINC_FINGER_C2H2_2"/>
    <property type="match status" value="6"/>
</dbReference>
<dbReference type="Pfam" id="PF00096">
    <property type="entry name" value="zf-C2H2"/>
    <property type="match status" value="4"/>
</dbReference>
<dbReference type="Pfam" id="PF13912">
    <property type="entry name" value="zf-C2H2_6"/>
    <property type="match status" value="1"/>
</dbReference>
<evidence type="ECO:0000313" key="10">
    <source>
        <dbReference type="EMBL" id="CAH2064672.1"/>
    </source>
</evidence>
<keyword evidence="3" id="KW-0677">Repeat</keyword>
<dbReference type="Pfam" id="PF12874">
    <property type="entry name" value="zf-met"/>
    <property type="match status" value="1"/>
</dbReference>
<comment type="subcellular location">
    <subcellularLocation>
        <location evidence="1">Nucleus</location>
    </subcellularLocation>
</comment>
<dbReference type="InterPro" id="IPR013087">
    <property type="entry name" value="Znf_C2H2_type"/>
</dbReference>
<dbReference type="PROSITE" id="PS00028">
    <property type="entry name" value="ZINC_FINGER_C2H2_1"/>
    <property type="match status" value="6"/>
</dbReference>
<evidence type="ECO:0000256" key="6">
    <source>
        <dbReference type="ARBA" id="ARBA00023242"/>
    </source>
</evidence>
<dbReference type="Proteomes" id="UP000837857">
    <property type="component" value="Chromosome 30"/>
</dbReference>
<name>A0ABN8IUW1_9NEOP</name>
<evidence type="ECO:0000256" key="7">
    <source>
        <dbReference type="PROSITE-ProRule" id="PRU00042"/>
    </source>
</evidence>
<dbReference type="InterPro" id="IPR036236">
    <property type="entry name" value="Znf_C2H2_sf"/>
</dbReference>
<dbReference type="PANTHER" id="PTHR24394:SF29">
    <property type="entry name" value="MYONEURIN"/>
    <property type="match status" value="1"/>
</dbReference>
<keyword evidence="6" id="KW-0539">Nucleus</keyword>
<evidence type="ECO:0000259" key="9">
    <source>
        <dbReference type="PROSITE" id="PS50157"/>
    </source>
</evidence>
<evidence type="ECO:0000256" key="5">
    <source>
        <dbReference type="ARBA" id="ARBA00022833"/>
    </source>
</evidence>
<evidence type="ECO:0000256" key="1">
    <source>
        <dbReference type="ARBA" id="ARBA00004123"/>
    </source>
</evidence>
<keyword evidence="4 7" id="KW-0863">Zinc-finger</keyword>
<feature type="domain" description="C2H2-type" evidence="9">
    <location>
        <begin position="30"/>
        <end position="58"/>
    </location>
</feature>
<evidence type="ECO:0000256" key="3">
    <source>
        <dbReference type="ARBA" id="ARBA00022737"/>
    </source>
</evidence>
<organism evidence="10 11">
    <name type="scientific">Iphiclides podalirius</name>
    <name type="common">scarce swallowtail</name>
    <dbReference type="NCBI Taxonomy" id="110791"/>
    <lineage>
        <taxon>Eukaryota</taxon>
        <taxon>Metazoa</taxon>
        <taxon>Ecdysozoa</taxon>
        <taxon>Arthropoda</taxon>
        <taxon>Hexapoda</taxon>
        <taxon>Insecta</taxon>
        <taxon>Pterygota</taxon>
        <taxon>Neoptera</taxon>
        <taxon>Endopterygota</taxon>
        <taxon>Lepidoptera</taxon>
        <taxon>Glossata</taxon>
        <taxon>Ditrysia</taxon>
        <taxon>Papilionoidea</taxon>
        <taxon>Papilionidae</taxon>
        <taxon>Papilioninae</taxon>
        <taxon>Iphiclides</taxon>
    </lineage>
</organism>
<evidence type="ECO:0000256" key="4">
    <source>
        <dbReference type="ARBA" id="ARBA00022771"/>
    </source>
</evidence>
<keyword evidence="11" id="KW-1185">Reference proteome</keyword>